<evidence type="ECO:0000256" key="1">
    <source>
        <dbReference type="SAM" id="MobiDB-lite"/>
    </source>
</evidence>
<sequence>MVFPELPIPRKVCTGTTTGSEKTVHYGWNGGPVHEENWKAALKGIPISYGANPITDIGTTLGIAKKHKRGHEKVINNGRPPDTTDKLVDGKKKKKFKLGRPPKATNFNKSLWSAYPSYQTNKDNTA</sequence>
<accession>E3KV30</accession>
<dbReference type="Proteomes" id="UP000008783">
    <property type="component" value="Unassembled WGS sequence"/>
</dbReference>
<keyword evidence="3" id="KW-1185">Reference proteome</keyword>
<gene>
    <name evidence="2" type="ORF">PGTG_12577</name>
</gene>
<dbReference type="GeneID" id="10535352"/>
<dbReference type="VEuPathDB" id="FungiDB:PGTG_12577"/>
<feature type="compositionally biased region" description="Basic residues" evidence="1">
    <location>
        <begin position="91"/>
        <end position="100"/>
    </location>
</feature>
<reference evidence="3" key="2">
    <citation type="journal article" date="2011" name="Proc. Natl. Acad. Sci. U.S.A.">
        <title>Obligate biotrophy features unraveled by the genomic analysis of rust fungi.</title>
        <authorList>
            <person name="Duplessis S."/>
            <person name="Cuomo C.A."/>
            <person name="Lin Y.-C."/>
            <person name="Aerts A."/>
            <person name="Tisserant E."/>
            <person name="Veneault-Fourrey C."/>
            <person name="Joly D.L."/>
            <person name="Hacquard S."/>
            <person name="Amselem J."/>
            <person name="Cantarel B.L."/>
            <person name="Chiu R."/>
            <person name="Coutinho P.M."/>
            <person name="Feau N."/>
            <person name="Field M."/>
            <person name="Frey P."/>
            <person name="Gelhaye E."/>
            <person name="Goldberg J."/>
            <person name="Grabherr M.G."/>
            <person name="Kodira C.D."/>
            <person name="Kohler A."/>
            <person name="Kuees U."/>
            <person name="Lindquist E.A."/>
            <person name="Lucas S.M."/>
            <person name="Mago R."/>
            <person name="Mauceli E."/>
            <person name="Morin E."/>
            <person name="Murat C."/>
            <person name="Pangilinan J.L."/>
            <person name="Park R."/>
            <person name="Pearson M."/>
            <person name="Quesneville H."/>
            <person name="Rouhier N."/>
            <person name="Sakthikumar S."/>
            <person name="Salamov A.A."/>
            <person name="Schmutz J."/>
            <person name="Selles B."/>
            <person name="Shapiro H."/>
            <person name="Tanguay P."/>
            <person name="Tuskan G.A."/>
            <person name="Henrissat B."/>
            <person name="Van de Peer Y."/>
            <person name="Rouze P."/>
            <person name="Ellis J.G."/>
            <person name="Dodds P.N."/>
            <person name="Schein J.E."/>
            <person name="Zhong S."/>
            <person name="Hamelin R.C."/>
            <person name="Grigoriev I.V."/>
            <person name="Szabo L.J."/>
            <person name="Martin F."/>
        </authorList>
    </citation>
    <scope>NUCLEOTIDE SEQUENCE [LARGE SCALE GENOMIC DNA]</scope>
    <source>
        <strain evidence="3">CRL 75-36-700-3 / race SCCL</strain>
    </source>
</reference>
<evidence type="ECO:0000313" key="2">
    <source>
        <dbReference type="EMBL" id="EFP88130.2"/>
    </source>
</evidence>
<dbReference type="EMBL" id="DS178311">
    <property type="protein sequence ID" value="EFP88130.2"/>
    <property type="molecule type" value="Genomic_DNA"/>
</dbReference>
<dbReference type="InParanoid" id="E3KV30"/>
<organism evidence="2 3">
    <name type="scientific">Puccinia graminis f. sp. tritici (strain CRL 75-36-700-3 / race SCCL)</name>
    <name type="common">Black stem rust fungus</name>
    <dbReference type="NCBI Taxonomy" id="418459"/>
    <lineage>
        <taxon>Eukaryota</taxon>
        <taxon>Fungi</taxon>
        <taxon>Dikarya</taxon>
        <taxon>Basidiomycota</taxon>
        <taxon>Pucciniomycotina</taxon>
        <taxon>Pucciniomycetes</taxon>
        <taxon>Pucciniales</taxon>
        <taxon>Pucciniaceae</taxon>
        <taxon>Puccinia</taxon>
    </lineage>
</organism>
<dbReference type="RefSeq" id="XP_003332549.2">
    <property type="nucleotide sequence ID" value="XM_003332501.2"/>
</dbReference>
<reference key="1">
    <citation type="submission" date="2007-01" db="EMBL/GenBank/DDBJ databases">
        <title>The Genome Sequence of Puccinia graminis f. sp. tritici Strain CRL 75-36-700-3.</title>
        <authorList>
            <consortium name="The Broad Institute Genome Sequencing Platform"/>
            <person name="Birren B."/>
            <person name="Lander E."/>
            <person name="Galagan J."/>
            <person name="Nusbaum C."/>
            <person name="Devon K."/>
            <person name="Cuomo C."/>
            <person name="Jaffe D."/>
            <person name="Butler J."/>
            <person name="Alvarez P."/>
            <person name="Gnerre S."/>
            <person name="Grabherr M."/>
            <person name="Mauceli E."/>
            <person name="Brockman W."/>
            <person name="Young S."/>
            <person name="LaButti K."/>
            <person name="Sykes S."/>
            <person name="DeCaprio D."/>
            <person name="Crawford M."/>
            <person name="Koehrsen M."/>
            <person name="Engels R."/>
            <person name="Montgomery P."/>
            <person name="Pearson M."/>
            <person name="Howarth C."/>
            <person name="Larson L."/>
            <person name="White J."/>
            <person name="Zeng Q."/>
            <person name="Kodira C."/>
            <person name="Yandava C."/>
            <person name="Alvarado L."/>
            <person name="O'Leary S."/>
            <person name="Szabo L."/>
            <person name="Dean R."/>
            <person name="Schein J."/>
        </authorList>
    </citation>
    <scope>NUCLEOTIDE SEQUENCE</scope>
    <source>
        <strain>CRL 75-36-700-3</strain>
    </source>
</reference>
<proteinExistence type="predicted"/>
<protein>
    <submittedName>
        <fullName evidence="2">Uncharacterized protein</fullName>
    </submittedName>
</protein>
<name>E3KV30_PUCGT</name>
<dbReference type="HOGENOM" id="CLU_1982662_0_0_1"/>
<dbReference type="KEGG" id="pgr:PGTG_12577"/>
<feature type="region of interest" description="Disordered" evidence="1">
    <location>
        <begin position="69"/>
        <end position="106"/>
    </location>
</feature>
<dbReference type="AlphaFoldDB" id="E3KV30"/>
<evidence type="ECO:0000313" key="3">
    <source>
        <dbReference type="Proteomes" id="UP000008783"/>
    </source>
</evidence>